<accession>A0ABP1FMS8</accession>
<reference evidence="3 4" key="1">
    <citation type="submission" date="2024-06" db="EMBL/GenBank/DDBJ databases">
        <authorList>
            <person name="Kraege A."/>
            <person name="Thomma B."/>
        </authorList>
    </citation>
    <scope>NUCLEOTIDE SEQUENCE [LARGE SCALE GENOMIC DNA]</scope>
</reference>
<evidence type="ECO:0000256" key="1">
    <source>
        <dbReference type="SAM" id="Phobius"/>
    </source>
</evidence>
<keyword evidence="4" id="KW-1185">Reference proteome</keyword>
<evidence type="ECO:0000256" key="2">
    <source>
        <dbReference type="SAM" id="SignalP"/>
    </source>
</evidence>
<keyword evidence="1" id="KW-0812">Transmembrane</keyword>
<evidence type="ECO:0000313" key="4">
    <source>
        <dbReference type="Proteomes" id="UP001497392"/>
    </source>
</evidence>
<feature type="chain" id="PRO_5046650515" evidence="2">
    <location>
        <begin position="22"/>
        <end position="241"/>
    </location>
</feature>
<keyword evidence="2" id="KW-0732">Signal</keyword>
<dbReference type="EMBL" id="CAXHTA020000005">
    <property type="protein sequence ID" value="CAL5221273.1"/>
    <property type="molecule type" value="Genomic_DNA"/>
</dbReference>
<feature type="transmembrane region" description="Helical" evidence="1">
    <location>
        <begin position="216"/>
        <end position="240"/>
    </location>
</feature>
<sequence length="241" mass="26193">MRAVLLPLLLVRLILVRQVVGSTIKVDAGTNPSTYTVAGNPLKDIGASIRLTQYNLPASTVYYLPAGSPHRKKTVNQTRPLANGYPPGWKLLFYPAALSQSNKRWLVYDARGHFKSYDTVDTEENDLDFYDYDDTEPAGCQRGLEAQFLLGAISHSTPWSDIPVNKAAFWVEPAAAAAWNSPGEGLPAETAISMQPILCRAVPVRVVTSDGSIYNLFPIASIALAAVIVFMTLLTVSLNIG</sequence>
<feature type="signal peptide" evidence="2">
    <location>
        <begin position="1"/>
        <end position="21"/>
    </location>
</feature>
<dbReference type="Proteomes" id="UP001497392">
    <property type="component" value="Unassembled WGS sequence"/>
</dbReference>
<gene>
    <name evidence="3" type="primary">g3433</name>
    <name evidence="3" type="ORF">VP750_LOCUS2932</name>
</gene>
<proteinExistence type="predicted"/>
<protein>
    <submittedName>
        <fullName evidence="3">G3433 protein</fullName>
    </submittedName>
</protein>
<keyword evidence="1" id="KW-1133">Transmembrane helix</keyword>
<comment type="caution">
    <text evidence="3">The sequence shown here is derived from an EMBL/GenBank/DDBJ whole genome shotgun (WGS) entry which is preliminary data.</text>
</comment>
<organism evidence="3 4">
    <name type="scientific">Coccomyxa viridis</name>
    <dbReference type="NCBI Taxonomy" id="1274662"/>
    <lineage>
        <taxon>Eukaryota</taxon>
        <taxon>Viridiplantae</taxon>
        <taxon>Chlorophyta</taxon>
        <taxon>core chlorophytes</taxon>
        <taxon>Trebouxiophyceae</taxon>
        <taxon>Trebouxiophyceae incertae sedis</taxon>
        <taxon>Coccomyxaceae</taxon>
        <taxon>Coccomyxa</taxon>
    </lineage>
</organism>
<name>A0ABP1FMS8_9CHLO</name>
<evidence type="ECO:0000313" key="3">
    <source>
        <dbReference type="EMBL" id="CAL5221273.1"/>
    </source>
</evidence>
<keyword evidence="1" id="KW-0472">Membrane</keyword>